<dbReference type="PANTHER" id="PTHR30629:SF2">
    <property type="entry name" value="PROPHAGE INTEGRASE INTS-RELATED"/>
    <property type="match status" value="1"/>
</dbReference>
<comment type="caution">
    <text evidence="6">The sequence shown here is derived from an EMBL/GenBank/DDBJ whole genome shotgun (WGS) entry which is preliminary data.</text>
</comment>
<keyword evidence="2" id="KW-0229">DNA integration</keyword>
<gene>
    <name evidence="6" type="ORF">DU505_05975</name>
</gene>
<feature type="domain" description="Tyr recombinase" evidence="5">
    <location>
        <begin position="221"/>
        <end position="411"/>
    </location>
</feature>
<dbReference type="Pfam" id="PF00589">
    <property type="entry name" value="Phage_integrase"/>
    <property type="match status" value="1"/>
</dbReference>
<dbReference type="Pfam" id="PF22022">
    <property type="entry name" value="Phage_int_M"/>
    <property type="match status" value="1"/>
</dbReference>
<dbReference type="GO" id="GO:0015074">
    <property type="term" value="P:DNA integration"/>
    <property type="evidence" value="ECO:0007669"/>
    <property type="project" value="UniProtKB-KW"/>
</dbReference>
<dbReference type="InterPro" id="IPR010998">
    <property type="entry name" value="Integrase_recombinase_N"/>
</dbReference>
<dbReference type="Proteomes" id="UP000252405">
    <property type="component" value="Unassembled WGS sequence"/>
</dbReference>
<dbReference type="InterPro" id="IPR050808">
    <property type="entry name" value="Phage_Integrase"/>
</dbReference>
<dbReference type="AlphaFoldDB" id="A0A368U0Y8"/>
<keyword evidence="3" id="KW-0238">DNA-binding</keyword>
<dbReference type="OrthoDB" id="9795573at2"/>
<dbReference type="Gene3D" id="1.10.443.10">
    <property type="entry name" value="Intergrase catalytic core"/>
    <property type="match status" value="1"/>
</dbReference>
<dbReference type="Gene3D" id="1.10.150.130">
    <property type="match status" value="1"/>
</dbReference>
<keyword evidence="4" id="KW-0233">DNA recombination</keyword>
<dbReference type="PANTHER" id="PTHR30629">
    <property type="entry name" value="PROPHAGE INTEGRASE"/>
    <property type="match status" value="1"/>
</dbReference>
<dbReference type="GO" id="GO:0006310">
    <property type="term" value="P:DNA recombination"/>
    <property type="evidence" value="ECO:0007669"/>
    <property type="project" value="UniProtKB-KW"/>
</dbReference>
<name>A0A368U0Y8_9GAMM</name>
<dbReference type="InterPro" id="IPR038488">
    <property type="entry name" value="Integrase_DNA-bd_sf"/>
</dbReference>
<dbReference type="Gene3D" id="3.30.160.390">
    <property type="entry name" value="Integrase, DNA-binding domain"/>
    <property type="match status" value="1"/>
</dbReference>
<dbReference type="GO" id="GO:0003677">
    <property type="term" value="F:DNA binding"/>
    <property type="evidence" value="ECO:0007669"/>
    <property type="project" value="UniProtKB-KW"/>
</dbReference>
<accession>A0A368U0Y8</accession>
<evidence type="ECO:0000259" key="5">
    <source>
        <dbReference type="PROSITE" id="PS51898"/>
    </source>
</evidence>
<evidence type="ECO:0000256" key="2">
    <source>
        <dbReference type="ARBA" id="ARBA00022908"/>
    </source>
</evidence>
<evidence type="ECO:0000256" key="3">
    <source>
        <dbReference type="ARBA" id="ARBA00023125"/>
    </source>
</evidence>
<keyword evidence="7" id="KW-1185">Reference proteome</keyword>
<sequence>MPKVAKELSAKAVRDLSKPGIHSVGGVPGLALQITDSGAKSWILRIVVGNRRRNIGLGGFPGVTLSMARDRAREMRDLAYQGIDPLEEKKAAKARLEAAQAQDLIFREAAKRYLRDKRESFKNAAKEAQMFENTMESYVYPFIGNMRVGEIERRHIYELLVDGRLWFDKTPTASRVRARIERVLDWAKAMGYRHGDNPAAWRGGLDHALPSPRELHKRKKQHQPALPVEEMPAFMADLRKRGTMTARCLEFCILTAVRSGEVRKARWEEIDLNKGVWTIPAERMKMDRPHRVPLPQCAVEMLKQIPRDLSDLVFPGTGGKPLSENTPGLLLRRMHAEKKEQDGKDGKGYVDAVSGRVVTMHGFRSTFRDWAGERTSYPRNIIETALAHLVGDETERAYARGDLFEKRRQLMKSWADYCAGTGVQGSVTPIRTMEG</sequence>
<organism evidence="6 7">
    <name type="scientific">Billgrantia montanilacus</name>
    <dbReference type="NCBI Taxonomy" id="2282305"/>
    <lineage>
        <taxon>Bacteria</taxon>
        <taxon>Pseudomonadati</taxon>
        <taxon>Pseudomonadota</taxon>
        <taxon>Gammaproteobacteria</taxon>
        <taxon>Oceanospirillales</taxon>
        <taxon>Halomonadaceae</taxon>
        <taxon>Billgrantia</taxon>
    </lineage>
</organism>
<comment type="similarity">
    <text evidence="1">Belongs to the 'phage' integrase family.</text>
</comment>
<proteinExistence type="inferred from homology"/>
<dbReference type="InterPro" id="IPR013762">
    <property type="entry name" value="Integrase-like_cat_sf"/>
</dbReference>
<dbReference type="InterPro" id="IPR025166">
    <property type="entry name" value="Integrase_DNA_bind_dom"/>
</dbReference>
<dbReference type="RefSeq" id="WP_114478083.1">
    <property type="nucleotide sequence ID" value="NZ_QPII01000003.1"/>
</dbReference>
<evidence type="ECO:0000256" key="4">
    <source>
        <dbReference type="ARBA" id="ARBA00023172"/>
    </source>
</evidence>
<dbReference type="InterPro" id="IPR053876">
    <property type="entry name" value="Phage_int_M"/>
</dbReference>
<dbReference type="SUPFAM" id="SSF56349">
    <property type="entry name" value="DNA breaking-rejoining enzymes"/>
    <property type="match status" value="1"/>
</dbReference>
<reference evidence="6 7" key="1">
    <citation type="submission" date="2018-07" db="EMBL/GenBank/DDBJ databases">
        <title>Halomonas montanilacus sp. nov., isolated from Lake Pengyan on Tibetan Plateau.</title>
        <authorList>
            <person name="Lu H."/>
            <person name="Xing P."/>
            <person name="Wu Q."/>
        </authorList>
    </citation>
    <scope>NUCLEOTIDE SEQUENCE [LARGE SCALE GENOMIC DNA]</scope>
    <source>
        <strain evidence="6 7">PYC7W</strain>
    </source>
</reference>
<dbReference type="InterPro" id="IPR011010">
    <property type="entry name" value="DNA_brk_join_enz"/>
</dbReference>
<dbReference type="Pfam" id="PF13356">
    <property type="entry name" value="Arm-DNA-bind_3"/>
    <property type="match status" value="1"/>
</dbReference>
<dbReference type="EMBL" id="QPII01000003">
    <property type="protein sequence ID" value="RCV90481.1"/>
    <property type="molecule type" value="Genomic_DNA"/>
</dbReference>
<protein>
    <submittedName>
        <fullName evidence="6">Site-specific integrase</fullName>
    </submittedName>
</protein>
<dbReference type="CDD" id="cd00801">
    <property type="entry name" value="INT_P4_C"/>
    <property type="match status" value="1"/>
</dbReference>
<evidence type="ECO:0000313" key="6">
    <source>
        <dbReference type="EMBL" id="RCV90481.1"/>
    </source>
</evidence>
<dbReference type="InterPro" id="IPR002104">
    <property type="entry name" value="Integrase_catalytic"/>
</dbReference>
<evidence type="ECO:0000313" key="7">
    <source>
        <dbReference type="Proteomes" id="UP000252405"/>
    </source>
</evidence>
<evidence type="ECO:0000256" key="1">
    <source>
        <dbReference type="ARBA" id="ARBA00008857"/>
    </source>
</evidence>
<dbReference type="PROSITE" id="PS51898">
    <property type="entry name" value="TYR_RECOMBINASE"/>
    <property type="match status" value="1"/>
</dbReference>